<accession>A0A9Q3I722</accession>
<name>A0A9Q3I722_9BASI</name>
<dbReference type="AlphaFoldDB" id="A0A9Q3I722"/>
<gene>
    <name evidence="2" type="ORF">O181_069212</name>
</gene>
<evidence type="ECO:0000313" key="3">
    <source>
        <dbReference type="Proteomes" id="UP000765509"/>
    </source>
</evidence>
<protein>
    <submittedName>
        <fullName evidence="2">Uncharacterized protein</fullName>
    </submittedName>
</protein>
<dbReference type="EMBL" id="AVOT02035208">
    <property type="protein sequence ID" value="MBW0529497.1"/>
    <property type="molecule type" value="Genomic_DNA"/>
</dbReference>
<keyword evidence="3" id="KW-1185">Reference proteome</keyword>
<feature type="region of interest" description="Disordered" evidence="1">
    <location>
        <begin position="21"/>
        <end position="75"/>
    </location>
</feature>
<organism evidence="2 3">
    <name type="scientific">Austropuccinia psidii MF-1</name>
    <dbReference type="NCBI Taxonomy" id="1389203"/>
    <lineage>
        <taxon>Eukaryota</taxon>
        <taxon>Fungi</taxon>
        <taxon>Dikarya</taxon>
        <taxon>Basidiomycota</taxon>
        <taxon>Pucciniomycotina</taxon>
        <taxon>Pucciniomycetes</taxon>
        <taxon>Pucciniales</taxon>
        <taxon>Sphaerophragmiaceae</taxon>
        <taxon>Austropuccinia</taxon>
    </lineage>
</organism>
<feature type="compositionally biased region" description="Acidic residues" evidence="1">
    <location>
        <begin position="35"/>
        <end position="44"/>
    </location>
</feature>
<reference evidence="2" key="1">
    <citation type="submission" date="2021-03" db="EMBL/GenBank/DDBJ databases">
        <title>Draft genome sequence of rust myrtle Austropuccinia psidii MF-1, a brazilian biotype.</title>
        <authorList>
            <person name="Quecine M.C."/>
            <person name="Pachon D.M.R."/>
            <person name="Bonatelli M.L."/>
            <person name="Correr F.H."/>
            <person name="Franceschini L.M."/>
            <person name="Leite T.F."/>
            <person name="Margarido G.R.A."/>
            <person name="Almeida C.A."/>
            <person name="Ferrarezi J.A."/>
            <person name="Labate C.A."/>
        </authorList>
    </citation>
    <scope>NUCLEOTIDE SEQUENCE</scope>
    <source>
        <strain evidence="2">MF-1</strain>
    </source>
</reference>
<proteinExistence type="predicted"/>
<dbReference type="Proteomes" id="UP000765509">
    <property type="component" value="Unassembled WGS sequence"/>
</dbReference>
<evidence type="ECO:0000313" key="2">
    <source>
        <dbReference type="EMBL" id="MBW0529497.1"/>
    </source>
</evidence>
<comment type="caution">
    <text evidence="2">The sequence shown here is derived from an EMBL/GenBank/DDBJ whole genome shotgun (WGS) entry which is preliminary data.</text>
</comment>
<evidence type="ECO:0000256" key="1">
    <source>
        <dbReference type="SAM" id="MobiDB-lite"/>
    </source>
</evidence>
<sequence>MCPCYEQMDSIFGKKPNVSAFDEMDSTKAPTVIDVSEEEGESDLDGSGKSESGLSAYEIQQRRTKHQQKVQEKAVDDLPTVAPTSEVSDVVAKNLSNVASASDGCQPKPQLLFGKGRKKTLKDRNIQEDQDNEQLHMKLFENFIKLQHSRWSKEKNECDYTLEKEKFERQLHLDAEAKDTKKTEKEREYNLEKEKFERQLRLDIEDKEKRQRDYNLERERMEHQFDLEKEIIEREAVVKEKQTRLATAHELLLLGKTSEEIAEFMKVI</sequence>
<feature type="compositionally biased region" description="Low complexity" evidence="1">
    <location>
        <begin position="45"/>
        <end position="55"/>
    </location>
</feature>